<dbReference type="Proteomes" id="UP000824469">
    <property type="component" value="Unassembled WGS sequence"/>
</dbReference>
<evidence type="ECO:0000256" key="5">
    <source>
        <dbReference type="SAM" id="MobiDB-lite"/>
    </source>
</evidence>
<dbReference type="CDD" id="cd16467">
    <property type="entry name" value="RING-H2_RNF6-like"/>
    <property type="match status" value="1"/>
</dbReference>
<dbReference type="Gene3D" id="3.30.40.10">
    <property type="entry name" value="Zinc/RING finger domain, C3HC4 (zinc finger)"/>
    <property type="match status" value="1"/>
</dbReference>
<evidence type="ECO:0000256" key="2">
    <source>
        <dbReference type="ARBA" id="ARBA00022771"/>
    </source>
</evidence>
<keyword evidence="6" id="KW-0812">Transmembrane</keyword>
<evidence type="ECO:0000256" key="4">
    <source>
        <dbReference type="PROSITE-ProRule" id="PRU00175"/>
    </source>
</evidence>
<dbReference type="InterPro" id="IPR001841">
    <property type="entry name" value="Znf_RING"/>
</dbReference>
<evidence type="ECO:0000313" key="9">
    <source>
        <dbReference type="Proteomes" id="UP000824469"/>
    </source>
</evidence>
<evidence type="ECO:0000256" key="1">
    <source>
        <dbReference type="ARBA" id="ARBA00022723"/>
    </source>
</evidence>
<dbReference type="SMART" id="SM00184">
    <property type="entry name" value="RING"/>
    <property type="match status" value="1"/>
</dbReference>
<dbReference type="PROSITE" id="PS50089">
    <property type="entry name" value="ZF_RING_2"/>
    <property type="match status" value="1"/>
</dbReference>
<dbReference type="InterPro" id="IPR011016">
    <property type="entry name" value="Znf_RING-CH"/>
</dbReference>
<feature type="region of interest" description="Disordered" evidence="5">
    <location>
        <begin position="37"/>
        <end position="94"/>
    </location>
</feature>
<dbReference type="EMBL" id="JAHRHJ020000011">
    <property type="protein sequence ID" value="KAH9295963.1"/>
    <property type="molecule type" value="Genomic_DNA"/>
</dbReference>
<feature type="transmembrane region" description="Helical" evidence="6">
    <location>
        <begin position="98"/>
        <end position="119"/>
    </location>
</feature>
<feature type="transmembrane region" description="Helical" evidence="6">
    <location>
        <begin position="131"/>
        <end position="151"/>
    </location>
</feature>
<evidence type="ECO:0000259" key="7">
    <source>
        <dbReference type="PROSITE" id="PS50089"/>
    </source>
</evidence>
<feature type="non-terminal residue" evidence="8">
    <location>
        <position position="1"/>
    </location>
</feature>
<dbReference type="PANTHER" id="PTHR46225:SF19">
    <property type="entry name" value="RING-TYPE DOMAIN-CONTAINING PROTEIN"/>
    <property type="match status" value="1"/>
</dbReference>
<keyword evidence="9" id="KW-1185">Reference proteome</keyword>
<dbReference type="PANTHER" id="PTHR46225">
    <property type="entry name" value="C3H4 TYPE ZINC FINGER PROTEIN"/>
    <property type="match status" value="1"/>
</dbReference>
<reference evidence="8 9" key="1">
    <citation type="journal article" date="2021" name="Nat. Plants">
        <title>The Taxus genome provides insights into paclitaxel biosynthesis.</title>
        <authorList>
            <person name="Xiong X."/>
            <person name="Gou J."/>
            <person name="Liao Q."/>
            <person name="Li Y."/>
            <person name="Zhou Q."/>
            <person name="Bi G."/>
            <person name="Li C."/>
            <person name="Du R."/>
            <person name="Wang X."/>
            <person name="Sun T."/>
            <person name="Guo L."/>
            <person name="Liang H."/>
            <person name="Lu P."/>
            <person name="Wu Y."/>
            <person name="Zhang Z."/>
            <person name="Ro D.K."/>
            <person name="Shang Y."/>
            <person name="Huang S."/>
            <person name="Yan J."/>
        </authorList>
    </citation>
    <scope>NUCLEOTIDE SEQUENCE [LARGE SCALE GENOMIC DNA]</scope>
    <source>
        <strain evidence="8">Ta-2019</strain>
    </source>
</reference>
<dbReference type="Pfam" id="PF13639">
    <property type="entry name" value="zf-RING_2"/>
    <property type="match status" value="1"/>
</dbReference>
<keyword evidence="6" id="KW-0472">Membrane</keyword>
<evidence type="ECO:0000256" key="3">
    <source>
        <dbReference type="ARBA" id="ARBA00022833"/>
    </source>
</evidence>
<feature type="compositionally biased region" description="Basic and acidic residues" evidence="5">
    <location>
        <begin position="322"/>
        <end position="338"/>
    </location>
</feature>
<comment type="caution">
    <text evidence="8">The sequence shown here is derived from an EMBL/GenBank/DDBJ whole genome shotgun (WGS) entry which is preliminary data.</text>
</comment>
<keyword evidence="1" id="KW-0479">Metal-binding</keyword>
<feature type="domain" description="RING-type" evidence="7">
    <location>
        <begin position="363"/>
        <end position="404"/>
    </location>
</feature>
<evidence type="ECO:0000313" key="8">
    <source>
        <dbReference type="EMBL" id="KAH9295963.1"/>
    </source>
</evidence>
<feature type="compositionally biased region" description="Polar residues" evidence="5">
    <location>
        <begin position="49"/>
        <end position="78"/>
    </location>
</feature>
<evidence type="ECO:0000256" key="6">
    <source>
        <dbReference type="SAM" id="Phobius"/>
    </source>
</evidence>
<keyword evidence="6" id="KW-1133">Transmembrane helix</keyword>
<gene>
    <name evidence="8" type="ORF">KI387_039551</name>
</gene>
<feature type="transmembrane region" description="Helical" evidence="6">
    <location>
        <begin position="257"/>
        <end position="290"/>
    </location>
</feature>
<proteinExistence type="predicted"/>
<dbReference type="SMART" id="SM00744">
    <property type="entry name" value="RINGv"/>
    <property type="match status" value="1"/>
</dbReference>
<feature type="region of interest" description="Disordered" evidence="5">
    <location>
        <begin position="321"/>
        <end position="344"/>
    </location>
</feature>
<feature type="transmembrane region" description="Helical" evidence="6">
    <location>
        <begin position="227"/>
        <end position="245"/>
    </location>
</feature>
<dbReference type="GO" id="GO:0008270">
    <property type="term" value="F:zinc ion binding"/>
    <property type="evidence" value="ECO:0007669"/>
    <property type="project" value="UniProtKB-KW"/>
</dbReference>
<dbReference type="AlphaFoldDB" id="A0AA38CC73"/>
<accession>A0AA38CC73</accession>
<protein>
    <recommendedName>
        <fullName evidence="7">RING-type domain-containing protein</fullName>
    </recommendedName>
</protein>
<dbReference type="OMA" id="LLMEHMS"/>
<dbReference type="InterPro" id="IPR013083">
    <property type="entry name" value="Znf_RING/FYVE/PHD"/>
</dbReference>
<sequence length="425" mass="46593">FGRSNNYRCPLLMEHMSDRSDQEHVIVNVSAGNVNVSLSRRGDGATAPNAEQETPSTSAQAPSWPAPSTSSLRNTSFSRAGDLRNYGRRQRASPLNSGPWISIELTITVSQIVASIIVLSLSRNEKPQAPLSVWVVGYAAGCFATLPLLYWRYRHRYIHMPEQEPLSSSIASHSSAPPPQTAPYTTISLPQASGEEGVHGASQSSRRNRDIAGTNPRLNVFVERFKMALDCFFAVWFVVGNVWIFGGHSSSSEAPNLYRLCIVFLTFSCIGYAMPFILCATICCCLPCIISLLGLREDQTQTRGASPEVIRSLPKYKFKAKKPTERNGGKDDSEHDSEGSVDGGVVAIGTEKERPVSGEDAICCICLGKYKNDEELRELPCTHYFHVECVDKWLKINASCPLCKHEIGESSEAVSESAGDPRQQG</sequence>
<dbReference type="SUPFAM" id="SSF57850">
    <property type="entry name" value="RING/U-box"/>
    <property type="match status" value="1"/>
</dbReference>
<feature type="non-terminal residue" evidence="8">
    <location>
        <position position="425"/>
    </location>
</feature>
<keyword evidence="2 4" id="KW-0863">Zinc-finger</keyword>
<organism evidence="8 9">
    <name type="scientific">Taxus chinensis</name>
    <name type="common">Chinese yew</name>
    <name type="synonym">Taxus wallichiana var. chinensis</name>
    <dbReference type="NCBI Taxonomy" id="29808"/>
    <lineage>
        <taxon>Eukaryota</taxon>
        <taxon>Viridiplantae</taxon>
        <taxon>Streptophyta</taxon>
        <taxon>Embryophyta</taxon>
        <taxon>Tracheophyta</taxon>
        <taxon>Spermatophyta</taxon>
        <taxon>Pinopsida</taxon>
        <taxon>Pinidae</taxon>
        <taxon>Conifers II</taxon>
        <taxon>Cupressales</taxon>
        <taxon>Taxaceae</taxon>
        <taxon>Taxus</taxon>
    </lineage>
</organism>
<name>A0AA38CC73_TAXCH</name>
<keyword evidence="3" id="KW-0862">Zinc</keyword>